<accession>A0AAP0IBA1</accession>
<name>A0AAP0IBA1_9MAGN</name>
<dbReference type="AlphaFoldDB" id="A0AAP0IBA1"/>
<feature type="region of interest" description="Disordered" evidence="1">
    <location>
        <begin position="1"/>
        <end position="29"/>
    </location>
</feature>
<keyword evidence="3" id="KW-1185">Reference proteome</keyword>
<dbReference type="Proteomes" id="UP001419268">
    <property type="component" value="Unassembled WGS sequence"/>
</dbReference>
<proteinExistence type="predicted"/>
<comment type="caution">
    <text evidence="2">The sequence shown here is derived from an EMBL/GenBank/DDBJ whole genome shotgun (WGS) entry which is preliminary data.</text>
</comment>
<reference evidence="2 3" key="1">
    <citation type="submission" date="2024-01" db="EMBL/GenBank/DDBJ databases">
        <title>Genome assemblies of Stephania.</title>
        <authorList>
            <person name="Yang L."/>
        </authorList>
    </citation>
    <scope>NUCLEOTIDE SEQUENCE [LARGE SCALE GENOMIC DNA]</scope>
    <source>
        <strain evidence="2">JXDWG</strain>
        <tissue evidence="2">Leaf</tissue>
    </source>
</reference>
<evidence type="ECO:0000313" key="2">
    <source>
        <dbReference type="EMBL" id="KAK9111975.1"/>
    </source>
</evidence>
<protein>
    <submittedName>
        <fullName evidence="2">Uncharacterized protein</fullName>
    </submittedName>
</protein>
<evidence type="ECO:0000256" key="1">
    <source>
        <dbReference type="SAM" id="MobiDB-lite"/>
    </source>
</evidence>
<sequence length="123" mass="14183">MGGGCGVERRSDRSSAWGWEGRRSAVGRARGSWRRRSIGEELETEEEIVETERKSEEEKRMNESGRVKLQLELQNFAILQAKILQFCGETVIQNIKIFQFYWPEFCNSAGQKFAILLAKILLQ</sequence>
<dbReference type="EMBL" id="JBBNAG010000008">
    <property type="protein sequence ID" value="KAK9111975.1"/>
    <property type="molecule type" value="Genomic_DNA"/>
</dbReference>
<organism evidence="2 3">
    <name type="scientific">Stephania cephalantha</name>
    <dbReference type="NCBI Taxonomy" id="152367"/>
    <lineage>
        <taxon>Eukaryota</taxon>
        <taxon>Viridiplantae</taxon>
        <taxon>Streptophyta</taxon>
        <taxon>Embryophyta</taxon>
        <taxon>Tracheophyta</taxon>
        <taxon>Spermatophyta</taxon>
        <taxon>Magnoliopsida</taxon>
        <taxon>Ranunculales</taxon>
        <taxon>Menispermaceae</taxon>
        <taxon>Menispermoideae</taxon>
        <taxon>Cissampelideae</taxon>
        <taxon>Stephania</taxon>
    </lineage>
</organism>
<evidence type="ECO:0000313" key="3">
    <source>
        <dbReference type="Proteomes" id="UP001419268"/>
    </source>
</evidence>
<gene>
    <name evidence="2" type="ORF">Scep_019494</name>
</gene>